<feature type="domain" description="Solute-binding protein family 3/N-terminal" evidence="6">
    <location>
        <begin position="40"/>
        <end position="265"/>
    </location>
</feature>
<dbReference type="Proteomes" id="UP000093053">
    <property type="component" value="Chromosome"/>
</dbReference>
<feature type="signal peptide" evidence="5">
    <location>
        <begin position="1"/>
        <end position="26"/>
    </location>
</feature>
<dbReference type="STRING" id="1586287.BBK82_01615"/>
<organism evidence="7 8">
    <name type="scientific">Lentzea guizhouensis</name>
    <dbReference type="NCBI Taxonomy" id="1586287"/>
    <lineage>
        <taxon>Bacteria</taxon>
        <taxon>Bacillati</taxon>
        <taxon>Actinomycetota</taxon>
        <taxon>Actinomycetes</taxon>
        <taxon>Pseudonocardiales</taxon>
        <taxon>Pseudonocardiaceae</taxon>
        <taxon>Lentzea</taxon>
    </lineage>
</organism>
<accession>A0A1B2HB77</accession>
<dbReference type="PROSITE" id="PS51257">
    <property type="entry name" value="PROKAR_LIPOPROTEIN"/>
    <property type="match status" value="1"/>
</dbReference>
<proteinExistence type="inferred from homology"/>
<gene>
    <name evidence="7" type="ORF">BBK82_01615</name>
</gene>
<dbReference type="CDD" id="cd13690">
    <property type="entry name" value="PBP2_GluB"/>
    <property type="match status" value="1"/>
</dbReference>
<dbReference type="PANTHER" id="PTHR30085">
    <property type="entry name" value="AMINO ACID ABC TRANSPORTER PERMEASE"/>
    <property type="match status" value="1"/>
</dbReference>
<feature type="chain" id="PRO_5008537930" evidence="5">
    <location>
        <begin position="27"/>
        <end position="277"/>
    </location>
</feature>
<name>A0A1B2HB77_9PSEU</name>
<evidence type="ECO:0000256" key="2">
    <source>
        <dbReference type="ARBA" id="ARBA00022448"/>
    </source>
</evidence>
<evidence type="ECO:0000256" key="5">
    <source>
        <dbReference type="SAM" id="SignalP"/>
    </source>
</evidence>
<evidence type="ECO:0000259" key="6">
    <source>
        <dbReference type="SMART" id="SM00062"/>
    </source>
</evidence>
<evidence type="ECO:0000256" key="1">
    <source>
        <dbReference type="ARBA" id="ARBA00010333"/>
    </source>
</evidence>
<dbReference type="OrthoDB" id="9807888at2"/>
<dbReference type="InterPro" id="IPR001638">
    <property type="entry name" value="Solute-binding_3/MltF_N"/>
</dbReference>
<keyword evidence="2" id="KW-0813">Transport</keyword>
<dbReference type="GO" id="GO:0006865">
    <property type="term" value="P:amino acid transport"/>
    <property type="evidence" value="ECO:0007669"/>
    <property type="project" value="TreeGrafter"/>
</dbReference>
<dbReference type="Pfam" id="PF00497">
    <property type="entry name" value="SBP_bac_3"/>
    <property type="match status" value="1"/>
</dbReference>
<dbReference type="PROSITE" id="PS01039">
    <property type="entry name" value="SBP_BACTERIAL_3"/>
    <property type="match status" value="1"/>
</dbReference>
<dbReference type="GO" id="GO:0005576">
    <property type="term" value="C:extracellular region"/>
    <property type="evidence" value="ECO:0007669"/>
    <property type="project" value="TreeGrafter"/>
</dbReference>
<dbReference type="KEGG" id="led:BBK82_01615"/>
<keyword evidence="3 5" id="KW-0732">Signal</keyword>
<evidence type="ECO:0000256" key="3">
    <source>
        <dbReference type="ARBA" id="ARBA00022729"/>
    </source>
</evidence>
<dbReference type="Gene3D" id="3.40.190.10">
    <property type="entry name" value="Periplasmic binding protein-like II"/>
    <property type="match status" value="2"/>
</dbReference>
<evidence type="ECO:0000313" key="8">
    <source>
        <dbReference type="Proteomes" id="UP000093053"/>
    </source>
</evidence>
<dbReference type="InterPro" id="IPR051455">
    <property type="entry name" value="Bact_solute-bind_prot3"/>
</dbReference>
<keyword evidence="8" id="KW-1185">Reference proteome</keyword>
<dbReference type="GO" id="GO:0030288">
    <property type="term" value="C:outer membrane-bounded periplasmic space"/>
    <property type="evidence" value="ECO:0007669"/>
    <property type="project" value="TreeGrafter"/>
</dbReference>
<dbReference type="InterPro" id="IPR018313">
    <property type="entry name" value="SBP_3_CS"/>
</dbReference>
<dbReference type="EMBL" id="CP016793">
    <property type="protein sequence ID" value="ANZ34962.1"/>
    <property type="molecule type" value="Genomic_DNA"/>
</dbReference>
<sequence>MTPRALLRLVATTCAAVLLLSSCAGGDESTMAGKVSSNDRMTIAVSFDQPGLSVRRLDGAYRGFDVDVAKYIAKELGVSEQNITWKEAQPGNRESLLTSGEADMVVSTYSITDKRKQIIDFVGPYFVAGQDLLVRFNENRITGPKSLNASLILCSTKGSTSAAYVREQFAKDVQLNEYAKFSDCVTALLAGNVDAVTTDDVLLAGYAAQNPELLRVVGEPFSKEEYGVGLRRDDPESKAKVQAALQKMIDSGAWRESLETNIGSSGYKIPDPPKLAA</sequence>
<dbReference type="AlphaFoldDB" id="A0A1B2HB77"/>
<dbReference type="PANTHER" id="PTHR30085:SF6">
    <property type="entry name" value="ABC TRANSPORTER GLUTAMINE-BINDING PROTEIN GLNH"/>
    <property type="match status" value="1"/>
</dbReference>
<dbReference type="RefSeq" id="WP_065913380.1">
    <property type="nucleotide sequence ID" value="NZ_CP016793.1"/>
</dbReference>
<dbReference type="SMART" id="SM00062">
    <property type="entry name" value="PBPb"/>
    <property type="match status" value="1"/>
</dbReference>
<evidence type="ECO:0000313" key="7">
    <source>
        <dbReference type="EMBL" id="ANZ34962.1"/>
    </source>
</evidence>
<dbReference type="SUPFAM" id="SSF53850">
    <property type="entry name" value="Periplasmic binding protein-like II"/>
    <property type="match status" value="1"/>
</dbReference>
<protein>
    <submittedName>
        <fullName evidence="7">ABC transporter substrate-binding protein</fullName>
    </submittedName>
</protein>
<evidence type="ECO:0000256" key="4">
    <source>
        <dbReference type="RuleBase" id="RU003744"/>
    </source>
</evidence>
<reference evidence="7 8" key="1">
    <citation type="submission" date="2016-07" db="EMBL/GenBank/DDBJ databases">
        <title>Complete genome sequence of the Lentzea guizhouensis DHS C013.</title>
        <authorList>
            <person name="Cao C."/>
        </authorList>
    </citation>
    <scope>NUCLEOTIDE SEQUENCE [LARGE SCALE GENOMIC DNA]</scope>
    <source>
        <strain evidence="7 8">DHS C013</strain>
    </source>
</reference>
<comment type="similarity">
    <text evidence="1 4">Belongs to the bacterial solute-binding protein 3 family.</text>
</comment>